<organism evidence="14 15">
    <name type="scientific">Leptolyngbya iicbica LK</name>
    <dbReference type="NCBI Taxonomy" id="2294035"/>
    <lineage>
        <taxon>Bacteria</taxon>
        <taxon>Bacillati</taxon>
        <taxon>Cyanobacteriota</taxon>
        <taxon>Cyanophyceae</taxon>
        <taxon>Leptolyngbyales</taxon>
        <taxon>Leptolyngbyaceae</taxon>
        <taxon>Leptolyngbya group</taxon>
        <taxon>Leptolyngbya</taxon>
        <taxon>Leptolyngbya iicbica</taxon>
    </lineage>
</organism>
<evidence type="ECO:0008006" key="16">
    <source>
        <dbReference type="Google" id="ProtNLM"/>
    </source>
</evidence>
<dbReference type="OrthoDB" id="9765468at2"/>
<evidence type="ECO:0000256" key="8">
    <source>
        <dbReference type="ARBA" id="ARBA00023209"/>
    </source>
</evidence>
<feature type="domain" description="PEP-utilising enzyme mobile" evidence="12">
    <location>
        <begin position="515"/>
        <end position="586"/>
    </location>
</feature>
<accession>A0A4V2E2R6</accession>
<evidence type="ECO:0000259" key="13">
    <source>
        <dbReference type="Pfam" id="PF01326"/>
    </source>
</evidence>
<proteinExistence type="predicted"/>
<keyword evidence="5 11" id="KW-1133">Transmembrane helix</keyword>
<dbReference type="Gene3D" id="3.30.470.20">
    <property type="entry name" value="ATP-grasp fold, B domain"/>
    <property type="match status" value="1"/>
</dbReference>
<dbReference type="GO" id="GO:0043772">
    <property type="term" value="F:acyl-phosphate glycerol-3-phosphate acyltransferase activity"/>
    <property type="evidence" value="ECO:0007669"/>
    <property type="project" value="InterPro"/>
</dbReference>
<sequence>MLTLTQVWGALLIFTLCPLVGALPLSHWVVTAVVGERSPLPASGTLGVPAAFEIGLPVGLLAFLLEAAKGIGVVLLARHYFATDPTWEIVALIALVMGRYWASQSVGTTSVLWGAIAHNPVAAGLTLLISVLGFTIFRERQQGRLLVLVLFPVITALSQAQGMQILLTACLSGLIAWIYDKQPEDLALPNPASRLESRRLFGFFRSDRALLSLEKPLDAATVGAKAARLSQLMAWGYPVPTGYVLPAGDDPAMLLEITRPSVKSPVVVRASIVGDRPALASSAGQYAGSADLTSPEALYAAMNQCFRNYERPSAGQYRRDRNLPEGSLAVIVQQQVPGICSGVAASRDPFTSQGDAVLIEAILGSVAQVTAGTQAPERFRVMIQANDLPDDVTVADSWVIPTALTLEVQGEGDTPQRLLQEVAFLARHVERRSQGIPQMVEWSFDGDRLWLLHSRPLIPPPPDLPQDQTLALPGSGSSPGATAHGASLVGLPVCPGQTRGTVRWLKAVADLRALPPATILVVPYLKASEIPSLRQLGVTGLIAETGGQLSHGAVVAREYGLPTVILSAGRDRLKARQTIRLDGSMGTLEWL</sequence>
<evidence type="ECO:0000256" key="7">
    <source>
        <dbReference type="ARBA" id="ARBA00023136"/>
    </source>
</evidence>
<keyword evidence="8" id="KW-0594">Phospholipid biosynthesis</keyword>
<dbReference type="InterPro" id="IPR013815">
    <property type="entry name" value="ATP_grasp_subdomain_1"/>
</dbReference>
<evidence type="ECO:0000313" key="14">
    <source>
        <dbReference type="EMBL" id="RZM79486.1"/>
    </source>
</evidence>
<evidence type="ECO:0000313" key="15">
    <source>
        <dbReference type="Proteomes" id="UP000292459"/>
    </source>
</evidence>
<dbReference type="GO" id="GO:0008654">
    <property type="term" value="P:phospholipid biosynthetic process"/>
    <property type="evidence" value="ECO:0007669"/>
    <property type="project" value="UniProtKB-KW"/>
</dbReference>
<dbReference type="InterPro" id="IPR002192">
    <property type="entry name" value="PPDK_AMP/ATP-bd"/>
</dbReference>
<evidence type="ECO:0000256" key="1">
    <source>
        <dbReference type="ARBA" id="ARBA00022475"/>
    </source>
</evidence>
<keyword evidence="6" id="KW-0443">Lipid metabolism</keyword>
<dbReference type="PANTHER" id="PTHR43615:SF1">
    <property type="entry name" value="PPDK_N DOMAIN-CONTAINING PROTEIN"/>
    <property type="match status" value="1"/>
</dbReference>
<protein>
    <recommendedName>
        <fullName evidence="16">Pyruvate phosphate dikinase PEP/pyruvate-binding protein</fullName>
    </recommendedName>
</protein>
<evidence type="ECO:0000256" key="5">
    <source>
        <dbReference type="ARBA" id="ARBA00022989"/>
    </source>
</evidence>
<dbReference type="InterPro" id="IPR051549">
    <property type="entry name" value="PEP_Utilizing_Enz"/>
</dbReference>
<evidence type="ECO:0000259" key="12">
    <source>
        <dbReference type="Pfam" id="PF00391"/>
    </source>
</evidence>
<dbReference type="Gene3D" id="3.30.1490.20">
    <property type="entry name" value="ATP-grasp fold, A domain"/>
    <property type="match status" value="1"/>
</dbReference>
<keyword evidence="4 11" id="KW-0812">Transmembrane</keyword>
<dbReference type="RefSeq" id="WP_052288490.1">
    <property type="nucleotide sequence ID" value="NZ_QVFV01000002.1"/>
</dbReference>
<keyword evidence="3" id="KW-0808">Transferase</keyword>
<keyword evidence="9" id="KW-1208">Phospholipid metabolism</keyword>
<keyword evidence="15" id="KW-1185">Reference proteome</keyword>
<evidence type="ECO:0000256" key="4">
    <source>
        <dbReference type="ARBA" id="ARBA00022692"/>
    </source>
</evidence>
<dbReference type="Proteomes" id="UP000292459">
    <property type="component" value="Unassembled WGS sequence"/>
</dbReference>
<evidence type="ECO:0000256" key="10">
    <source>
        <dbReference type="SAM" id="MobiDB-lite"/>
    </source>
</evidence>
<keyword evidence="1" id="KW-1003">Cell membrane</keyword>
<feature type="transmembrane region" description="Helical" evidence="11">
    <location>
        <begin position="115"/>
        <end position="137"/>
    </location>
</feature>
<feature type="transmembrane region" description="Helical" evidence="11">
    <location>
        <begin position="86"/>
        <end position="103"/>
    </location>
</feature>
<dbReference type="GO" id="GO:0005524">
    <property type="term" value="F:ATP binding"/>
    <property type="evidence" value="ECO:0007669"/>
    <property type="project" value="InterPro"/>
</dbReference>
<evidence type="ECO:0000256" key="6">
    <source>
        <dbReference type="ARBA" id="ARBA00023098"/>
    </source>
</evidence>
<dbReference type="GO" id="GO:0005886">
    <property type="term" value="C:plasma membrane"/>
    <property type="evidence" value="ECO:0007669"/>
    <property type="project" value="InterPro"/>
</dbReference>
<dbReference type="Pfam" id="PF00391">
    <property type="entry name" value="PEP-utilizers"/>
    <property type="match status" value="1"/>
</dbReference>
<feature type="domain" description="Pyruvate phosphate dikinase AMP/ATP-binding" evidence="13">
    <location>
        <begin position="263"/>
        <end position="457"/>
    </location>
</feature>
<dbReference type="SMART" id="SM01207">
    <property type="entry name" value="G3P_acyltransf"/>
    <property type="match status" value="1"/>
</dbReference>
<keyword evidence="2" id="KW-0444">Lipid biosynthesis</keyword>
<evidence type="ECO:0000256" key="9">
    <source>
        <dbReference type="ARBA" id="ARBA00023264"/>
    </source>
</evidence>
<dbReference type="InterPro" id="IPR008279">
    <property type="entry name" value="PEP-util_enz_mobile_dom"/>
</dbReference>
<dbReference type="EMBL" id="QVFV01000002">
    <property type="protein sequence ID" value="RZM79486.1"/>
    <property type="molecule type" value="Genomic_DNA"/>
</dbReference>
<dbReference type="InterPro" id="IPR003811">
    <property type="entry name" value="G3P_acylTferase_PlsY"/>
</dbReference>
<dbReference type="SUPFAM" id="SSF52009">
    <property type="entry name" value="Phosphohistidine domain"/>
    <property type="match status" value="1"/>
</dbReference>
<keyword evidence="7 11" id="KW-0472">Membrane</keyword>
<feature type="transmembrane region" description="Helical" evidence="11">
    <location>
        <begin position="149"/>
        <end position="179"/>
    </location>
</feature>
<dbReference type="Gene3D" id="3.50.30.10">
    <property type="entry name" value="Phosphohistidine domain"/>
    <property type="match status" value="1"/>
</dbReference>
<name>A0A4V2E2R6_9CYAN</name>
<dbReference type="Pfam" id="PF02660">
    <property type="entry name" value="G3P_acyltransf"/>
    <property type="match status" value="1"/>
</dbReference>
<dbReference type="Pfam" id="PF01326">
    <property type="entry name" value="PPDK_N"/>
    <property type="match status" value="1"/>
</dbReference>
<feature type="region of interest" description="Disordered" evidence="10">
    <location>
        <begin position="462"/>
        <end position="483"/>
    </location>
</feature>
<evidence type="ECO:0000256" key="11">
    <source>
        <dbReference type="SAM" id="Phobius"/>
    </source>
</evidence>
<comment type="caution">
    <text evidence="14">The sequence shown here is derived from an EMBL/GenBank/DDBJ whole genome shotgun (WGS) entry which is preliminary data.</text>
</comment>
<dbReference type="InterPro" id="IPR036637">
    <property type="entry name" value="Phosphohistidine_dom_sf"/>
</dbReference>
<dbReference type="SUPFAM" id="SSF56059">
    <property type="entry name" value="Glutathione synthetase ATP-binding domain-like"/>
    <property type="match status" value="1"/>
</dbReference>
<gene>
    <name evidence="14" type="ORF">DYY88_12190</name>
</gene>
<feature type="transmembrane region" description="Helical" evidence="11">
    <location>
        <begin position="46"/>
        <end position="65"/>
    </location>
</feature>
<dbReference type="PANTHER" id="PTHR43615">
    <property type="entry name" value="PHOSPHOENOLPYRUVATE SYNTHASE-RELATED"/>
    <property type="match status" value="1"/>
</dbReference>
<reference evidence="14 15" key="1">
    <citation type="submission" date="2018-11" db="EMBL/GenBank/DDBJ databases">
        <title>Whole genome sequencing of an environmental sample.</title>
        <authorList>
            <person name="Sarangi A.N."/>
            <person name="Singh D."/>
            <person name="Tripathy S."/>
        </authorList>
    </citation>
    <scope>NUCLEOTIDE SEQUENCE [LARGE SCALE GENOMIC DNA]</scope>
    <source>
        <strain evidence="14 15">Lakshadweep</strain>
    </source>
</reference>
<dbReference type="AlphaFoldDB" id="A0A4V2E2R6"/>
<evidence type="ECO:0000256" key="3">
    <source>
        <dbReference type="ARBA" id="ARBA00022679"/>
    </source>
</evidence>
<evidence type="ECO:0000256" key="2">
    <source>
        <dbReference type="ARBA" id="ARBA00022516"/>
    </source>
</evidence>
<dbReference type="GO" id="GO:0016301">
    <property type="term" value="F:kinase activity"/>
    <property type="evidence" value="ECO:0007669"/>
    <property type="project" value="InterPro"/>
</dbReference>